<dbReference type="AlphaFoldDB" id="A0A218P429"/>
<dbReference type="EMBL" id="CP014854">
    <property type="protein sequence ID" value="ASI99692.1"/>
    <property type="molecule type" value="Genomic_DNA"/>
</dbReference>
<dbReference type="Proteomes" id="UP000197156">
    <property type="component" value="Chromosome"/>
</dbReference>
<accession>A0A218P429</accession>
<proteinExistence type="predicted"/>
<protein>
    <recommendedName>
        <fullName evidence="1">PIN domain-containing protein</fullName>
    </recommendedName>
</protein>
<keyword evidence="3" id="KW-1185">Reference proteome</keyword>
<dbReference type="Pfam" id="PF13638">
    <property type="entry name" value="PIN_4"/>
    <property type="match status" value="1"/>
</dbReference>
<dbReference type="RefSeq" id="WP_088863611.1">
    <property type="nucleotide sequence ID" value="NZ_CP014854.1"/>
</dbReference>
<name>A0A218P429_THECE</name>
<dbReference type="OrthoDB" id="92696at2157"/>
<evidence type="ECO:0000259" key="1">
    <source>
        <dbReference type="Pfam" id="PF13638"/>
    </source>
</evidence>
<sequence>MKFPVEVIEKPELQILMNVLGEMEVGFPLYDIPLLRAKPTEKGYRVEVVAGKREFDENVPGGLSHELPTWSDLYECFISSGILRYGNIDEFLQNLELYERLRKGVVFAPDTNVLYHRFISSFRPLDGYRIVVAEGVKKEIENAMNYKYRRRELEEMRRGVKNGHLLMELSNRRTKRSRKAAYIALKEFERLKDRVIIAESVKEPAHNNDEVIVKSLKRYDDMTPTLLVFLTADIAITDVAEMEGLEYFLFRYPRENLGRHDVSAYQLRTLLFNLAAVFGVIEVNGIKVFGEFGGKGGLNELKLVFPEENRLYHEFGFHLRLSRKLVDIMSGRA</sequence>
<evidence type="ECO:0000313" key="2">
    <source>
        <dbReference type="EMBL" id="ASI99692.1"/>
    </source>
</evidence>
<dbReference type="KEGG" id="tce:A3L02_09030"/>
<dbReference type="GeneID" id="33324905"/>
<dbReference type="InterPro" id="IPR002716">
    <property type="entry name" value="PIN_dom"/>
</dbReference>
<gene>
    <name evidence="2" type="ORF">A3L02_09030</name>
</gene>
<organism evidence="2 3">
    <name type="scientific">Thermococcus celer Vu 13 = JCM 8558</name>
    <dbReference type="NCBI Taxonomy" id="1293037"/>
    <lineage>
        <taxon>Archaea</taxon>
        <taxon>Methanobacteriati</taxon>
        <taxon>Methanobacteriota</taxon>
        <taxon>Thermococci</taxon>
        <taxon>Thermococcales</taxon>
        <taxon>Thermococcaceae</taxon>
        <taxon>Thermococcus</taxon>
    </lineage>
</organism>
<feature type="domain" description="PIN" evidence="1">
    <location>
        <begin position="109"/>
        <end position="246"/>
    </location>
</feature>
<evidence type="ECO:0000313" key="3">
    <source>
        <dbReference type="Proteomes" id="UP000197156"/>
    </source>
</evidence>
<reference evidence="2 3" key="1">
    <citation type="submission" date="2016-03" db="EMBL/GenBank/DDBJ databases">
        <title>Complete genome sequence of Thermococcus celer.</title>
        <authorList>
            <person name="Oger P.M."/>
        </authorList>
    </citation>
    <scope>NUCLEOTIDE SEQUENCE [LARGE SCALE GENOMIC DNA]</scope>
    <source>
        <strain evidence="2 3">Vu 13</strain>
    </source>
</reference>